<evidence type="ECO:0000313" key="9">
    <source>
        <dbReference type="Proteomes" id="UP000062260"/>
    </source>
</evidence>
<dbReference type="InterPro" id="IPR004838">
    <property type="entry name" value="NHTrfase_class1_PyrdxlP-BS"/>
</dbReference>
<dbReference type="GO" id="GO:0008483">
    <property type="term" value="F:transaminase activity"/>
    <property type="evidence" value="ECO:0007669"/>
    <property type="project" value="UniProtKB-KW"/>
</dbReference>
<dbReference type="PANTHER" id="PTHR46383:SF1">
    <property type="entry name" value="ASPARTATE AMINOTRANSFERASE"/>
    <property type="match status" value="1"/>
</dbReference>
<evidence type="ECO:0000256" key="1">
    <source>
        <dbReference type="ARBA" id="ARBA00001933"/>
    </source>
</evidence>
<dbReference type="Gene3D" id="3.90.1150.10">
    <property type="entry name" value="Aspartate Aminotransferase, domain 1"/>
    <property type="match status" value="1"/>
</dbReference>
<dbReference type="SUPFAM" id="SSF53383">
    <property type="entry name" value="PLP-dependent transferases"/>
    <property type="match status" value="1"/>
</dbReference>
<evidence type="ECO:0000256" key="3">
    <source>
        <dbReference type="ARBA" id="ARBA00022576"/>
    </source>
</evidence>
<sequence length="393" mass="43280">MQLSNLALNYPASVIRQVSSYAHKVALQTGEMYYFTMGEPNFNSPDIVKATAIKEIENNNTFYGPNIGETSLRQALANHLNERLKTQLNPDQIAITYGATDALFSTMFALLNPGDEVLVPTPNYPNYLGQIAMVGAQAKLVPLQADYNFHLQISDLEAQITDKTRMLIVNTPNNPLGTVLTPAEVQDISQFAADHNLFILADEVYHSLTYEGHQHTSFFQPSLANYNQTVLVDSFSKSYAMTGYRVGYAAANDSRLIQAIAEFKEGTSFAVPSFIQESARLALEKAEPATEAMRAAYSRRRDLLSQGLAQIPGLRLTPSDGAFYAFVDISAYGLSSTDFVYQLIAQEHVALIPGSSFGQAGEGYVRISYAASDEDLARLIQRLGHFCQKLAQQ</sequence>
<proteinExistence type="inferred from homology"/>
<feature type="domain" description="Aminotransferase class I/classII large" evidence="7">
    <location>
        <begin position="31"/>
        <end position="383"/>
    </location>
</feature>
<dbReference type="Proteomes" id="UP000062260">
    <property type="component" value="Chromosome"/>
</dbReference>
<reference evidence="9" key="2">
    <citation type="submission" date="2016-01" db="EMBL/GenBank/DDBJ databases">
        <title>Six Aerococcus type strain genome sequencing and assembly using PacBio and Illumina Hiseq.</title>
        <authorList>
            <person name="Carkaci D."/>
            <person name="Dargis R."/>
            <person name="Nielsen X.C."/>
            <person name="Skovgaard O."/>
            <person name="Fuursted K."/>
            <person name="Christensen J.J."/>
        </authorList>
    </citation>
    <scope>NUCLEOTIDE SEQUENCE [LARGE SCALE GENOMIC DNA]</scope>
    <source>
        <strain evidence="9">CCUG42038B</strain>
    </source>
</reference>
<dbReference type="EMBL" id="CP014163">
    <property type="protein sequence ID" value="AMB99530.1"/>
    <property type="molecule type" value="Genomic_DNA"/>
</dbReference>
<dbReference type="GO" id="GO:0006520">
    <property type="term" value="P:amino acid metabolic process"/>
    <property type="evidence" value="ECO:0007669"/>
    <property type="project" value="InterPro"/>
</dbReference>
<comment type="similarity">
    <text evidence="2 6">Belongs to the class-I pyridoxal-phosphate-dependent aminotransferase family.</text>
</comment>
<dbReference type="STRING" id="128944.AWM75_05750"/>
<dbReference type="CDD" id="cd00609">
    <property type="entry name" value="AAT_like"/>
    <property type="match status" value="1"/>
</dbReference>
<organism evidence="8 9">
    <name type="scientific">Aerococcus urinaehominis</name>
    <dbReference type="NCBI Taxonomy" id="128944"/>
    <lineage>
        <taxon>Bacteria</taxon>
        <taxon>Bacillati</taxon>
        <taxon>Bacillota</taxon>
        <taxon>Bacilli</taxon>
        <taxon>Lactobacillales</taxon>
        <taxon>Aerococcaceae</taxon>
        <taxon>Aerococcus</taxon>
    </lineage>
</organism>
<dbReference type="InterPro" id="IPR004839">
    <property type="entry name" value="Aminotransferase_I/II_large"/>
</dbReference>
<dbReference type="OrthoDB" id="9802328at2"/>
<protein>
    <recommendedName>
        <fullName evidence="6">Aminotransferase</fullName>
        <ecNumber evidence="6">2.6.1.-</ecNumber>
    </recommendedName>
</protein>
<dbReference type="PRINTS" id="PR00753">
    <property type="entry name" value="ACCSYNTHASE"/>
</dbReference>
<evidence type="ECO:0000256" key="6">
    <source>
        <dbReference type="RuleBase" id="RU000481"/>
    </source>
</evidence>
<dbReference type="PANTHER" id="PTHR46383">
    <property type="entry name" value="ASPARTATE AMINOTRANSFERASE"/>
    <property type="match status" value="1"/>
</dbReference>
<keyword evidence="3 6" id="KW-0032">Aminotransferase</keyword>
<dbReference type="InterPro" id="IPR015422">
    <property type="entry name" value="PyrdxlP-dep_Trfase_small"/>
</dbReference>
<name>A0A0X8FLK3_9LACT</name>
<dbReference type="PROSITE" id="PS00105">
    <property type="entry name" value="AA_TRANSFER_CLASS_1"/>
    <property type="match status" value="1"/>
</dbReference>
<dbReference type="AlphaFoldDB" id="A0A0X8FLK3"/>
<evidence type="ECO:0000259" key="7">
    <source>
        <dbReference type="Pfam" id="PF00155"/>
    </source>
</evidence>
<evidence type="ECO:0000256" key="5">
    <source>
        <dbReference type="ARBA" id="ARBA00022898"/>
    </source>
</evidence>
<dbReference type="InterPro" id="IPR015424">
    <property type="entry name" value="PyrdxlP-dep_Trfase"/>
</dbReference>
<dbReference type="InterPro" id="IPR050596">
    <property type="entry name" value="AspAT/PAT-like"/>
</dbReference>
<reference evidence="8 9" key="1">
    <citation type="journal article" date="2016" name="Genome Announc.">
        <title>Complete Genome Sequences of Aerococcus christensenii CCUG 28831T, Aerococcus sanguinicola CCUG 43001T, Aerococcus urinae CCUG 36881T, Aerococcus urinaeequi CCUG 28094T, Aerococcus urinaehominis CCUG 42038 BT, and Aerococcus viridans CCUG 4311T.</title>
        <authorList>
            <person name="Carkaci D."/>
            <person name="Dargis R."/>
            <person name="Nielsen X.C."/>
            <person name="Skovgaard O."/>
            <person name="Fuursted K."/>
            <person name="Christensen J.J."/>
        </authorList>
    </citation>
    <scope>NUCLEOTIDE SEQUENCE [LARGE SCALE GENOMIC DNA]</scope>
    <source>
        <strain evidence="8 9">CCUG42038B</strain>
    </source>
</reference>
<comment type="cofactor">
    <cofactor evidence="1 6">
        <name>pyridoxal 5'-phosphate</name>
        <dbReference type="ChEBI" id="CHEBI:597326"/>
    </cofactor>
</comment>
<dbReference type="GO" id="GO:0030170">
    <property type="term" value="F:pyridoxal phosphate binding"/>
    <property type="evidence" value="ECO:0007669"/>
    <property type="project" value="InterPro"/>
</dbReference>
<keyword evidence="9" id="KW-1185">Reference proteome</keyword>
<dbReference type="Pfam" id="PF00155">
    <property type="entry name" value="Aminotran_1_2"/>
    <property type="match status" value="1"/>
</dbReference>
<dbReference type="EC" id="2.6.1.-" evidence="6"/>
<evidence type="ECO:0000313" key="8">
    <source>
        <dbReference type="EMBL" id="AMB99530.1"/>
    </source>
</evidence>
<dbReference type="Gene3D" id="3.40.640.10">
    <property type="entry name" value="Type I PLP-dependent aspartate aminotransferase-like (Major domain)"/>
    <property type="match status" value="1"/>
</dbReference>
<evidence type="ECO:0000256" key="4">
    <source>
        <dbReference type="ARBA" id="ARBA00022679"/>
    </source>
</evidence>
<accession>A0A0X8FLK3</accession>
<dbReference type="InterPro" id="IPR015421">
    <property type="entry name" value="PyrdxlP-dep_Trfase_major"/>
</dbReference>
<dbReference type="KEGG" id="auh:AWM75_05750"/>
<gene>
    <name evidence="8" type="ORF">AWM75_05750</name>
</gene>
<dbReference type="RefSeq" id="WP_067979482.1">
    <property type="nucleotide sequence ID" value="NZ_CP014163.1"/>
</dbReference>
<keyword evidence="4 6" id="KW-0808">Transferase</keyword>
<evidence type="ECO:0000256" key="2">
    <source>
        <dbReference type="ARBA" id="ARBA00007441"/>
    </source>
</evidence>
<keyword evidence="5" id="KW-0663">Pyridoxal phosphate</keyword>